<evidence type="ECO:0000313" key="7">
    <source>
        <dbReference type="Proteomes" id="UP001558632"/>
    </source>
</evidence>
<feature type="transmembrane region" description="Helical" evidence="5">
    <location>
        <begin position="73"/>
        <end position="99"/>
    </location>
</feature>
<keyword evidence="2 5" id="KW-0812">Transmembrane</keyword>
<protein>
    <submittedName>
        <fullName evidence="6">CD63 antigen</fullName>
    </submittedName>
</protein>
<dbReference type="Pfam" id="PF00335">
    <property type="entry name" value="Tetraspanin"/>
    <property type="match status" value="1"/>
</dbReference>
<keyword evidence="4 5" id="KW-0472">Membrane</keyword>
<comment type="caution">
    <text evidence="6">The sequence shown here is derived from an EMBL/GenBank/DDBJ whole genome shotgun (WGS) entry which is preliminary data.</text>
</comment>
<evidence type="ECO:0000256" key="3">
    <source>
        <dbReference type="ARBA" id="ARBA00022989"/>
    </source>
</evidence>
<evidence type="ECO:0000256" key="2">
    <source>
        <dbReference type="ARBA" id="ARBA00022692"/>
    </source>
</evidence>
<feature type="transmembrane region" description="Helical" evidence="5">
    <location>
        <begin position="106"/>
        <end position="128"/>
    </location>
</feature>
<gene>
    <name evidence="6" type="ORF">TSPI_03683</name>
</gene>
<feature type="transmembrane region" description="Helical" evidence="5">
    <location>
        <begin position="25"/>
        <end position="49"/>
    </location>
</feature>
<keyword evidence="3 5" id="KW-1133">Transmembrane helix</keyword>
<dbReference type="EMBL" id="JBEUSY010000170">
    <property type="protein sequence ID" value="KAL1243476.1"/>
    <property type="molecule type" value="Genomic_DNA"/>
</dbReference>
<evidence type="ECO:0000256" key="5">
    <source>
        <dbReference type="SAM" id="Phobius"/>
    </source>
</evidence>
<keyword evidence="7" id="KW-1185">Reference proteome</keyword>
<comment type="subcellular location">
    <subcellularLocation>
        <location evidence="1">Membrane</location>
        <topology evidence="1">Multi-pass membrane protein</topology>
    </subcellularLocation>
</comment>
<feature type="transmembrane region" description="Helical" evidence="5">
    <location>
        <begin position="212"/>
        <end position="234"/>
    </location>
</feature>
<name>A0ABR3KUX8_TRISP</name>
<proteinExistence type="predicted"/>
<accession>A0ABR3KUX8</accession>
<evidence type="ECO:0000256" key="4">
    <source>
        <dbReference type="ARBA" id="ARBA00023136"/>
    </source>
</evidence>
<dbReference type="InterPro" id="IPR008952">
    <property type="entry name" value="Tetraspanin_EC2_sf"/>
</dbReference>
<evidence type="ECO:0000256" key="1">
    <source>
        <dbReference type="ARBA" id="ARBA00004141"/>
    </source>
</evidence>
<dbReference type="Gene3D" id="1.10.1450.10">
    <property type="entry name" value="Tetraspanin"/>
    <property type="match status" value="1"/>
</dbReference>
<dbReference type="InterPro" id="IPR018499">
    <property type="entry name" value="Tetraspanin/Peripherin"/>
</dbReference>
<evidence type="ECO:0000313" key="6">
    <source>
        <dbReference type="EMBL" id="KAL1243476.1"/>
    </source>
</evidence>
<organism evidence="6 7">
    <name type="scientific">Trichinella spiralis</name>
    <name type="common">Trichina worm</name>
    <dbReference type="NCBI Taxonomy" id="6334"/>
    <lineage>
        <taxon>Eukaryota</taxon>
        <taxon>Metazoa</taxon>
        <taxon>Ecdysozoa</taxon>
        <taxon>Nematoda</taxon>
        <taxon>Enoplea</taxon>
        <taxon>Dorylaimia</taxon>
        <taxon>Trichinellida</taxon>
        <taxon>Trichinellidae</taxon>
        <taxon>Trichinella</taxon>
    </lineage>
</organism>
<sequence>MESQRKSGFPTEAVNRRQRFRFDEAVLYFLNMLLVTIGVGAMIISLYTYNENIQKALENVLNQPETLISTNSFYYYVNHTVSIGAVLATCGVLGFFSVCCKNDCSLIMHLIFIVLAIIYSITAIFFLLSERAKIESSIMIVFQKQVLQKYHTGNAELDKLLDATHIMFQCCGAEGCKDFEKPPSSCNCTEKNEVVGCMTAVGDVVSTVLTSLLFGGTALLCLETLIWMMACYVYQND</sequence>
<reference evidence="6 7" key="1">
    <citation type="submission" date="2024-07" db="EMBL/GenBank/DDBJ databases">
        <title>Enhanced genomic and transcriptomic resources for Trichinella pseudospiralis and T. spiralis underpin the discovery of pronounced molecular differences between stages and species.</title>
        <authorList>
            <person name="Pasi K.K."/>
            <person name="La Rosa G."/>
            <person name="Gomez-Morales M.A."/>
            <person name="Tosini F."/>
            <person name="Sumanam S."/>
            <person name="Young N.D."/>
            <person name="Chang B.C."/>
            <person name="Robin G.B."/>
        </authorList>
    </citation>
    <scope>NUCLEOTIDE SEQUENCE [LARGE SCALE GENOMIC DNA]</scope>
    <source>
        <strain evidence="6">ISS534</strain>
    </source>
</reference>
<dbReference type="Proteomes" id="UP001558632">
    <property type="component" value="Unassembled WGS sequence"/>
</dbReference>
<dbReference type="SUPFAM" id="SSF48652">
    <property type="entry name" value="Tetraspanin"/>
    <property type="match status" value="1"/>
</dbReference>